<organism evidence="2 3">
    <name type="scientific">Callosobruchus maculatus</name>
    <name type="common">Southern cowpea weevil</name>
    <name type="synonym">Pulse bruchid</name>
    <dbReference type="NCBI Taxonomy" id="64391"/>
    <lineage>
        <taxon>Eukaryota</taxon>
        <taxon>Metazoa</taxon>
        <taxon>Ecdysozoa</taxon>
        <taxon>Arthropoda</taxon>
        <taxon>Hexapoda</taxon>
        <taxon>Insecta</taxon>
        <taxon>Pterygota</taxon>
        <taxon>Neoptera</taxon>
        <taxon>Endopterygota</taxon>
        <taxon>Coleoptera</taxon>
        <taxon>Polyphaga</taxon>
        <taxon>Cucujiformia</taxon>
        <taxon>Chrysomeloidea</taxon>
        <taxon>Chrysomelidae</taxon>
        <taxon>Bruchinae</taxon>
        <taxon>Bruchini</taxon>
        <taxon>Callosobruchus</taxon>
    </lineage>
</organism>
<feature type="region of interest" description="Disordered" evidence="1">
    <location>
        <begin position="1"/>
        <end position="27"/>
    </location>
</feature>
<evidence type="ECO:0000256" key="1">
    <source>
        <dbReference type="SAM" id="MobiDB-lite"/>
    </source>
</evidence>
<evidence type="ECO:0000313" key="2">
    <source>
        <dbReference type="EMBL" id="VEN36675.1"/>
    </source>
</evidence>
<proteinExistence type="predicted"/>
<evidence type="ECO:0000313" key="3">
    <source>
        <dbReference type="Proteomes" id="UP000410492"/>
    </source>
</evidence>
<accession>A0A653BN02</accession>
<name>A0A653BN02_CALMS</name>
<reference evidence="2 3" key="1">
    <citation type="submission" date="2019-01" db="EMBL/GenBank/DDBJ databases">
        <authorList>
            <person name="Sayadi A."/>
        </authorList>
    </citation>
    <scope>NUCLEOTIDE SEQUENCE [LARGE SCALE GENOMIC DNA]</scope>
</reference>
<dbReference type="Proteomes" id="UP000410492">
    <property type="component" value="Unassembled WGS sequence"/>
</dbReference>
<protein>
    <submittedName>
        <fullName evidence="2">Uncharacterized protein</fullName>
    </submittedName>
</protein>
<feature type="compositionally biased region" description="Polar residues" evidence="1">
    <location>
        <begin position="7"/>
        <end position="25"/>
    </location>
</feature>
<dbReference type="AlphaFoldDB" id="A0A653BN02"/>
<sequence>MDLLSECQGQANTAPERTINKSASTPFIGGSVNRMNWDTDSIKTKQEELKNLVSKKLEINLTLEQDNMEGVDEKEWNE</sequence>
<keyword evidence="3" id="KW-1185">Reference proteome</keyword>
<dbReference type="OrthoDB" id="1850764at2759"/>
<dbReference type="EMBL" id="CAACVG010002594">
    <property type="protein sequence ID" value="VEN36675.1"/>
    <property type="molecule type" value="Genomic_DNA"/>
</dbReference>
<gene>
    <name evidence="2" type="ORF">CALMAC_LOCUS2195</name>
</gene>